<comment type="similarity">
    <text evidence="1">Belongs to the MlaE permease family.</text>
</comment>
<keyword evidence="3" id="KW-1185">Reference proteome</keyword>
<gene>
    <name evidence="2" type="primary">mlaE</name>
    <name evidence="2" type="ORF">APAC_2386</name>
</gene>
<name>A0A5C2HF34_9BACT</name>
<keyword evidence="1" id="KW-1133">Transmembrane helix</keyword>
<feature type="transmembrane region" description="Helical" evidence="1">
    <location>
        <begin position="121"/>
        <end position="145"/>
    </location>
</feature>
<dbReference type="PANTHER" id="PTHR30188">
    <property type="entry name" value="ABC TRANSPORTER PERMEASE PROTEIN-RELATED"/>
    <property type="match status" value="1"/>
</dbReference>
<dbReference type="PANTHER" id="PTHR30188:SF3">
    <property type="entry name" value="ABC TRANSPORTER PERMEASE"/>
    <property type="match status" value="1"/>
</dbReference>
<evidence type="ECO:0000313" key="3">
    <source>
        <dbReference type="Proteomes" id="UP000322726"/>
    </source>
</evidence>
<feature type="transmembrane region" description="Helical" evidence="1">
    <location>
        <begin position="310"/>
        <end position="330"/>
    </location>
</feature>
<evidence type="ECO:0000256" key="1">
    <source>
        <dbReference type="RuleBase" id="RU362044"/>
    </source>
</evidence>
<feature type="transmembrane region" description="Helical" evidence="1">
    <location>
        <begin position="165"/>
        <end position="184"/>
    </location>
</feature>
<dbReference type="GO" id="GO:0005548">
    <property type="term" value="F:phospholipid transporter activity"/>
    <property type="evidence" value="ECO:0007669"/>
    <property type="project" value="TreeGrafter"/>
</dbReference>
<feature type="transmembrane region" description="Helical" evidence="1">
    <location>
        <begin position="254"/>
        <end position="273"/>
    </location>
</feature>
<protein>
    <submittedName>
        <fullName evidence="2">Lipid asymmetry ABC transporter MlaABCDEF, permease component MlaE</fullName>
    </submittedName>
</protein>
<dbReference type="KEGG" id="apai:APAC_2386"/>
<dbReference type="RefSeq" id="WP_228255919.1">
    <property type="nucleotide sequence ID" value="NZ_BMEF01000054.1"/>
</dbReference>
<keyword evidence="1" id="KW-0812">Transmembrane</keyword>
<feature type="transmembrane region" description="Helical" evidence="1">
    <location>
        <begin position="279"/>
        <end position="298"/>
    </location>
</feature>
<evidence type="ECO:0000313" key="2">
    <source>
        <dbReference type="EMBL" id="QEP35444.1"/>
    </source>
</evidence>
<dbReference type="PROSITE" id="PS50801">
    <property type="entry name" value="STAS"/>
    <property type="match status" value="1"/>
</dbReference>
<reference evidence="2 3" key="3">
    <citation type="submission" date="2019-09" db="EMBL/GenBank/DDBJ databases">
        <title>Taxonomic note: a critical rebuttal of the proposed division of the genus Arcobacter into six genera, emended descriptions of Arcobacter anaerophilus and the genus Arcobacter, and an assessment of genus-level boundaries for Epsilonproteobacteria using in silico genomic comparator tools.</title>
        <authorList>
            <person name="On S.L.W."/>
            <person name="Miller W.G."/>
            <person name="Biggs P."/>
            <person name="Cornelius A."/>
            <person name="Vandamme P."/>
        </authorList>
    </citation>
    <scope>NUCLEOTIDE SEQUENCE [LARGE SCALE GENOMIC DNA]</scope>
    <source>
        <strain evidence="2 3">LMG 26638</strain>
    </source>
</reference>
<feature type="transmembrane region" description="Helical" evidence="1">
    <location>
        <begin position="350"/>
        <end position="371"/>
    </location>
</feature>
<dbReference type="GO" id="GO:0043190">
    <property type="term" value="C:ATP-binding cassette (ABC) transporter complex"/>
    <property type="evidence" value="ECO:0007669"/>
    <property type="project" value="InterPro"/>
</dbReference>
<accession>A0A5C2HF34</accession>
<dbReference type="Proteomes" id="UP000322726">
    <property type="component" value="Chromosome"/>
</dbReference>
<dbReference type="AlphaFoldDB" id="A0A5C2HF34"/>
<reference evidence="3" key="1">
    <citation type="submission" date="2019-09" db="EMBL/GenBank/DDBJ databases">
        <title>Complete genome sequencing of four Arcobacter species reveals a diverse suite of mobile elements.</title>
        <authorList>
            <person name="On S.L.W."/>
            <person name="Miller W.G."/>
            <person name="Biggs P."/>
            <person name="Cornelius A."/>
            <person name="Vandamme P."/>
        </authorList>
    </citation>
    <scope>NUCLEOTIDE SEQUENCE [LARGE SCALE GENOMIC DNA]</scope>
    <source>
        <strain evidence="3">LMG 26638</strain>
    </source>
</reference>
<keyword evidence="1" id="KW-0472">Membrane</keyword>
<dbReference type="InterPro" id="IPR036513">
    <property type="entry name" value="STAS_dom_sf"/>
</dbReference>
<proteinExistence type="inferred from homology"/>
<sequence length="373" mass="41866">MKTSFLKLDIQDDSLTLLFNGEFTLYQIHKYQLLIDDINFSQVTTITIDLTNLDFIDTASAIFIHDLNNQLLQQNKNIQIKTESEEVEKTLKLIQDTMQSSSTTPLKKKDNMIKSLGKTVYSYYLTLLSFLSFLGELFIHILYILKKPKTIRYKEILFEINESAIKAFFIVALSSFLVGIVIAYQSANQLSLYGANIFIVDMIGLSMLRELSPVITAVIIAGRSGSAFTAQIGAMKITQELDAMRTMGFDPHMFLVLPRVFALIIMMPVLIFISDISAILGGMLIANVNLGISFELFLDRFSNVIEIRHFLVGIFKGPFFAILIASIAIYRGLMVKDDTQSIGYNTTKSVVESIFAVIICDAVFSIIFTNLGI</sequence>
<dbReference type="InterPro" id="IPR003453">
    <property type="entry name" value="ABC_MlaE_roteobac"/>
</dbReference>
<dbReference type="InterPro" id="IPR002645">
    <property type="entry name" value="STAS_dom"/>
</dbReference>
<dbReference type="EMBL" id="CP035928">
    <property type="protein sequence ID" value="QEP35444.1"/>
    <property type="molecule type" value="Genomic_DNA"/>
</dbReference>
<organism evidence="2 3">
    <name type="scientific">Malaciobacter pacificus</name>
    <dbReference type="NCBI Taxonomy" id="1080223"/>
    <lineage>
        <taxon>Bacteria</taxon>
        <taxon>Pseudomonadati</taxon>
        <taxon>Campylobacterota</taxon>
        <taxon>Epsilonproteobacteria</taxon>
        <taxon>Campylobacterales</taxon>
        <taxon>Arcobacteraceae</taxon>
        <taxon>Malaciobacter</taxon>
    </lineage>
</organism>
<dbReference type="Pfam" id="PF02405">
    <property type="entry name" value="MlaE"/>
    <property type="match status" value="1"/>
</dbReference>
<reference evidence="2 3" key="2">
    <citation type="submission" date="2019-09" db="EMBL/GenBank/DDBJ databases">
        <title>Complete genome sequencing of four Arcobacter species reveals a diverse suite of mobile elements.</title>
        <authorList>
            <person name="Miller W.G."/>
            <person name="Yee E."/>
            <person name="Bono J.L."/>
        </authorList>
    </citation>
    <scope>NUCLEOTIDE SEQUENCE [LARGE SCALE GENOMIC DNA]</scope>
    <source>
        <strain evidence="2 3">LMG 26638</strain>
    </source>
</reference>
<dbReference type="InterPro" id="IPR030802">
    <property type="entry name" value="Permease_MalE"/>
</dbReference>
<dbReference type="SUPFAM" id="SSF52091">
    <property type="entry name" value="SpoIIaa-like"/>
    <property type="match status" value="1"/>
</dbReference>
<dbReference type="NCBIfam" id="TIGR00056">
    <property type="entry name" value="MlaE family lipid ABC transporter permease subunit"/>
    <property type="match status" value="1"/>
</dbReference>